<dbReference type="InterPro" id="IPR015797">
    <property type="entry name" value="NUDIX_hydrolase-like_dom_sf"/>
</dbReference>
<proteinExistence type="predicted"/>
<feature type="domain" description="Nudix hydrolase" evidence="1">
    <location>
        <begin position="11"/>
        <end position="154"/>
    </location>
</feature>
<dbReference type="EMBL" id="FQXO01000040">
    <property type="protein sequence ID" value="SHH65946.1"/>
    <property type="molecule type" value="Genomic_DNA"/>
</dbReference>
<dbReference type="PROSITE" id="PS51462">
    <property type="entry name" value="NUDIX"/>
    <property type="match status" value="1"/>
</dbReference>
<reference evidence="3" key="1">
    <citation type="submission" date="2016-11" db="EMBL/GenBank/DDBJ databases">
        <authorList>
            <person name="Varghese N."/>
            <person name="Submissions S."/>
        </authorList>
    </citation>
    <scope>NUCLEOTIDE SEQUENCE [LARGE SCALE GENOMIC DNA]</scope>
    <source>
        <strain evidence="3">DSM 13643</strain>
    </source>
</reference>
<dbReference type="RefSeq" id="WP_073196761.1">
    <property type="nucleotide sequence ID" value="NZ_FQXO01000040.1"/>
</dbReference>
<sequence>MDLEKIYEIRGRNRDIKIFLSDEAKNDLKDSDGVLVILFYNGNLVMTYHPKRRGWEFPLGTREEDETVLDCAIRKAYEATGAELFKVQSIGYYMIQEENETLKYAIFIGKVEKFTPKPRWSETDLVKLFDKLPENISDDNNVYSVIIDYINKYYKE</sequence>
<gene>
    <name evidence="2" type="ORF">SAMN02745135_01567</name>
</gene>
<evidence type="ECO:0000313" key="2">
    <source>
        <dbReference type="EMBL" id="SHH65946.1"/>
    </source>
</evidence>
<protein>
    <submittedName>
        <fullName evidence="2">8-oxo-dGTP diphosphatase</fullName>
    </submittedName>
</protein>
<organism evidence="2 3">
    <name type="scientific">Caloranaerobacter azorensis DSM 13643</name>
    <dbReference type="NCBI Taxonomy" id="1121264"/>
    <lineage>
        <taxon>Bacteria</taxon>
        <taxon>Bacillati</taxon>
        <taxon>Bacillota</taxon>
        <taxon>Tissierellia</taxon>
        <taxon>Tissierellales</taxon>
        <taxon>Thermohalobacteraceae</taxon>
        <taxon>Caloranaerobacter</taxon>
    </lineage>
</organism>
<evidence type="ECO:0000259" key="1">
    <source>
        <dbReference type="PROSITE" id="PS51462"/>
    </source>
</evidence>
<dbReference type="InterPro" id="IPR000086">
    <property type="entry name" value="NUDIX_hydrolase_dom"/>
</dbReference>
<dbReference type="AlphaFoldDB" id="A0A1M5USN3"/>
<dbReference type="Pfam" id="PF00293">
    <property type="entry name" value="NUDIX"/>
    <property type="match status" value="1"/>
</dbReference>
<evidence type="ECO:0000313" key="3">
    <source>
        <dbReference type="Proteomes" id="UP000183967"/>
    </source>
</evidence>
<dbReference type="SUPFAM" id="SSF55811">
    <property type="entry name" value="Nudix"/>
    <property type="match status" value="1"/>
</dbReference>
<keyword evidence="3" id="KW-1185">Reference proteome</keyword>
<name>A0A1M5USN3_9FIRM</name>
<dbReference type="OrthoDB" id="9810648at2"/>
<accession>A0A1M5USN3</accession>
<dbReference type="Proteomes" id="UP000183967">
    <property type="component" value="Unassembled WGS sequence"/>
</dbReference>
<dbReference type="Gene3D" id="3.90.79.10">
    <property type="entry name" value="Nucleoside Triphosphate Pyrophosphohydrolase"/>
    <property type="match status" value="1"/>
</dbReference>